<evidence type="ECO:0000313" key="10">
    <source>
        <dbReference type="EMBL" id="KAK2068388.1"/>
    </source>
</evidence>
<reference evidence="10" key="1">
    <citation type="journal article" date="2023" name="Mol. Plant Microbe Interact.">
        <title>Elucidating the Obligate Nature and Biological Capacity of an Invasive Fungal Corn Pathogen.</title>
        <authorList>
            <person name="MacCready J.S."/>
            <person name="Roggenkamp E.M."/>
            <person name="Gdanetz K."/>
            <person name="Chilvers M.I."/>
        </authorList>
    </citation>
    <scope>NUCLEOTIDE SEQUENCE</scope>
    <source>
        <strain evidence="10">PM02</strain>
    </source>
</reference>
<evidence type="ECO:0000256" key="1">
    <source>
        <dbReference type="ARBA" id="ARBA00004477"/>
    </source>
</evidence>
<evidence type="ECO:0000256" key="3">
    <source>
        <dbReference type="ARBA" id="ARBA00022502"/>
    </source>
</evidence>
<evidence type="ECO:0000256" key="4">
    <source>
        <dbReference type="ARBA" id="ARBA00022692"/>
    </source>
</evidence>
<keyword evidence="7 9" id="KW-0472">Membrane</keyword>
<keyword evidence="3" id="KW-0337">GPI-anchor biosynthesis</keyword>
<dbReference type="AlphaFoldDB" id="A0AAD9MC06"/>
<comment type="pathway">
    <text evidence="2">Glycolipid biosynthesis; glycosylphosphatidylinositol-anchor biosynthesis.</text>
</comment>
<feature type="transmembrane region" description="Helical" evidence="9">
    <location>
        <begin position="175"/>
        <end position="202"/>
    </location>
</feature>
<dbReference type="GO" id="GO:0005789">
    <property type="term" value="C:endoplasmic reticulum membrane"/>
    <property type="evidence" value="ECO:0007669"/>
    <property type="project" value="UniProtKB-SubCell"/>
</dbReference>
<dbReference type="GO" id="GO:0006506">
    <property type="term" value="P:GPI anchor biosynthetic process"/>
    <property type="evidence" value="ECO:0007669"/>
    <property type="project" value="UniProtKB-KW"/>
</dbReference>
<feature type="compositionally biased region" description="Polar residues" evidence="8">
    <location>
        <begin position="1"/>
        <end position="11"/>
    </location>
</feature>
<feature type="transmembrane region" description="Helical" evidence="9">
    <location>
        <begin position="114"/>
        <end position="141"/>
    </location>
</feature>
<feature type="transmembrane region" description="Helical" evidence="9">
    <location>
        <begin position="147"/>
        <end position="168"/>
    </location>
</feature>
<keyword evidence="4 9" id="KW-0812">Transmembrane</keyword>
<evidence type="ECO:0008006" key="12">
    <source>
        <dbReference type="Google" id="ProtNLM"/>
    </source>
</evidence>
<keyword evidence="6 9" id="KW-1133">Transmembrane helix</keyword>
<proteinExistence type="predicted"/>
<accession>A0AAD9MC06</accession>
<feature type="region of interest" description="Disordered" evidence="8">
    <location>
        <begin position="1"/>
        <end position="28"/>
    </location>
</feature>
<evidence type="ECO:0000256" key="9">
    <source>
        <dbReference type="SAM" id="Phobius"/>
    </source>
</evidence>
<dbReference type="EMBL" id="JAQQPM010000002">
    <property type="protein sequence ID" value="KAK2068388.1"/>
    <property type="molecule type" value="Genomic_DNA"/>
</dbReference>
<feature type="transmembrane region" description="Helical" evidence="9">
    <location>
        <begin position="65"/>
        <end position="87"/>
    </location>
</feature>
<feature type="transmembrane region" description="Helical" evidence="9">
    <location>
        <begin position="222"/>
        <end position="243"/>
    </location>
</feature>
<evidence type="ECO:0000256" key="7">
    <source>
        <dbReference type="ARBA" id="ARBA00023136"/>
    </source>
</evidence>
<organism evidence="10 11">
    <name type="scientific">Phyllachora maydis</name>
    <dbReference type="NCBI Taxonomy" id="1825666"/>
    <lineage>
        <taxon>Eukaryota</taxon>
        <taxon>Fungi</taxon>
        <taxon>Dikarya</taxon>
        <taxon>Ascomycota</taxon>
        <taxon>Pezizomycotina</taxon>
        <taxon>Sordariomycetes</taxon>
        <taxon>Sordariomycetidae</taxon>
        <taxon>Phyllachorales</taxon>
        <taxon>Phyllachoraceae</taxon>
        <taxon>Phyllachora</taxon>
    </lineage>
</organism>
<evidence type="ECO:0000256" key="5">
    <source>
        <dbReference type="ARBA" id="ARBA00022824"/>
    </source>
</evidence>
<gene>
    <name evidence="10" type="ORF">P8C59_003027</name>
</gene>
<name>A0AAD9MC06_9PEZI</name>
<dbReference type="InterPro" id="IPR009580">
    <property type="entry name" value="GPI_biosynthesis_protein_Pig-F"/>
</dbReference>
<keyword evidence="11" id="KW-1185">Reference proteome</keyword>
<comment type="subcellular location">
    <subcellularLocation>
        <location evidence="1">Endoplasmic reticulum membrane</location>
        <topology evidence="1">Multi-pass membrane protein</topology>
    </subcellularLocation>
</comment>
<evidence type="ECO:0000256" key="2">
    <source>
        <dbReference type="ARBA" id="ARBA00004687"/>
    </source>
</evidence>
<keyword evidence="5" id="KW-0256">Endoplasmic reticulum</keyword>
<sequence length="249" mass="25227">MSSSKTKTGQARSAAKQNDGAAPMQPALVPSTPAAQAAQHAVPATLAALFCYRFPALVADPVAEMATALPIVAALQAGYALVCLPLAGSQRARAPRKPRPGEKKKAGEGAGPNYAVAVVLSVVLTALATPVVHLAIVLFGAPLLTHAAHTLLCAAHLALLALFPLFWVHGVDGAAWAALAGFGAPLDAVVGGAAGAALGAWLGAVPIPLDWDRAWQRWPVTVLAGAYAGCVVGRLAGGTVLLGRRWAAR</sequence>
<evidence type="ECO:0000256" key="8">
    <source>
        <dbReference type="SAM" id="MobiDB-lite"/>
    </source>
</evidence>
<evidence type="ECO:0000256" key="6">
    <source>
        <dbReference type="ARBA" id="ARBA00022989"/>
    </source>
</evidence>
<protein>
    <recommendedName>
        <fullName evidence="12">Glycosylphosphatidylinositol anchor biosynthesis protein 11</fullName>
    </recommendedName>
</protein>
<comment type="caution">
    <text evidence="10">The sequence shown here is derived from an EMBL/GenBank/DDBJ whole genome shotgun (WGS) entry which is preliminary data.</text>
</comment>
<dbReference type="Pfam" id="PF06699">
    <property type="entry name" value="PIG-F"/>
    <property type="match status" value="1"/>
</dbReference>
<evidence type="ECO:0000313" key="11">
    <source>
        <dbReference type="Proteomes" id="UP001217918"/>
    </source>
</evidence>
<dbReference type="Proteomes" id="UP001217918">
    <property type="component" value="Unassembled WGS sequence"/>
</dbReference>